<feature type="compositionally biased region" description="Polar residues" evidence="2">
    <location>
        <begin position="846"/>
        <end position="879"/>
    </location>
</feature>
<feature type="region of interest" description="Disordered" evidence="2">
    <location>
        <begin position="959"/>
        <end position="1054"/>
    </location>
</feature>
<gene>
    <name evidence="4" type="ORF">WKI299_LOCUS8945</name>
</gene>
<dbReference type="InterPro" id="IPR029006">
    <property type="entry name" value="ADF-H/Gelsolin-like_dom_sf"/>
</dbReference>
<feature type="compositionally biased region" description="Low complexity" evidence="2">
    <location>
        <begin position="763"/>
        <end position="784"/>
    </location>
</feature>
<feature type="compositionally biased region" description="Polar residues" evidence="2">
    <location>
        <begin position="636"/>
        <end position="667"/>
    </location>
</feature>
<feature type="compositionally biased region" description="Low complexity" evidence="2">
    <location>
        <begin position="231"/>
        <end position="251"/>
    </location>
</feature>
<dbReference type="PANTHER" id="PTHR11977">
    <property type="entry name" value="VILLIN"/>
    <property type="match status" value="1"/>
</dbReference>
<dbReference type="SMART" id="SM00262">
    <property type="entry name" value="GEL"/>
    <property type="match status" value="3"/>
</dbReference>
<feature type="compositionally biased region" description="Polar residues" evidence="2">
    <location>
        <begin position="1391"/>
        <end position="1400"/>
    </location>
</feature>
<dbReference type="InterPro" id="IPR007123">
    <property type="entry name" value="Gelsolin-like_dom"/>
</dbReference>
<dbReference type="InterPro" id="IPR003128">
    <property type="entry name" value="Villin_headpiece"/>
</dbReference>
<dbReference type="GO" id="GO:0005546">
    <property type="term" value="F:phosphatidylinositol-4,5-bisphosphate binding"/>
    <property type="evidence" value="ECO:0007669"/>
    <property type="project" value="TreeGrafter"/>
</dbReference>
<name>A0A816P5X7_9BILA</name>
<dbReference type="InterPro" id="IPR007122">
    <property type="entry name" value="Villin/Gelsolin"/>
</dbReference>
<feature type="compositionally biased region" description="Low complexity" evidence="2">
    <location>
        <begin position="811"/>
        <end position="834"/>
    </location>
</feature>
<evidence type="ECO:0000256" key="1">
    <source>
        <dbReference type="ARBA" id="ARBA00008418"/>
    </source>
</evidence>
<feature type="domain" description="HP" evidence="3">
    <location>
        <begin position="2756"/>
        <end position="2819"/>
    </location>
</feature>
<dbReference type="GO" id="GO:0051014">
    <property type="term" value="P:actin filament severing"/>
    <property type="evidence" value="ECO:0007669"/>
    <property type="project" value="TreeGrafter"/>
</dbReference>
<evidence type="ECO:0000259" key="3">
    <source>
        <dbReference type="PROSITE" id="PS51089"/>
    </source>
</evidence>
<evidence type="ECO:0000313" key="5">
    <source>
        <dbReference type="Proteomes" id="UP000663856"/>
    </source>
</evidence>
<feature type="region of interest" description="Disordered" evidence="2">
    <location>
        <begin position="1440"/>
        <end position="1479"/>
    </location>
</feature>
<dbReference type="PANTHER" id="PTHR11977:SF45">
    <property type="entry name" value="SUPERVILLIN"/>
    <property type="match status" value="1"/>
</dbReference>
<dbReference type="GO" id="GO:0015629">
    <property type="term" value="C:actin cytoskeleton"/>
    <property type="evidence" value="ECO:0007669"/>
    <property type="project" value="TreeGrafter"/>
</dbReference>
<feature type="compositionally biased region" description="Polar residues" evidence="2">
    <location>
        <begin position="603"/>
        <end position="629"/>
    </location>
</feature>
<proteinExistence type="inferred from homology"/>
<organism evidence="4 5">
    <name type="scientific">Rotaria magnacalcarata</name>
    <dbReference type="NCBI Taxonomy" id="392030"/>
    <lineage>
        <taxon>Eukaryota</taxon>
        <taxon>Metazoa</taxon>
        <taxon>Spiralia</taxon>
        <taxon>Gnathifera</taxon>
        <taxon>Rotifera</taxon>
        <taxon>Eurotatoria</taxon>
        <taxon>Bdelloidea</taxon>
        <taxon>Philodinida</taxon>
        <taxon>Philodinidae</taxon>
        <taxon>Rotaria</taxon>
    </lineage>
</organism>
<feature type="region of interest" description="Disordered" evidence="2">
    <location>
        <begin position="761"/>
        <end position="882"/>
    </location>
</feature>
<sequence>MSPTSSSSTIYDHLMINFHQQPKIFIRNNAISSNASYDLSNKLNSSNSKSNCNNLLILRKPKSIPADREQRPKRRYTITHVTMPEPIVSCSVSNQAYDKAIIKKPSTPSNISSVSKEINSTCFHSPLSNNIQNKQMDFRPLIINGRRRFTTIASTSPMIIVKKKSQSPMNNISSEQKQLRRSIPVNITSTPIVVRTVVTSSVSSPSSSSSSSSATSTNVGTISVPIQVIKTQKNNQDNNNNNSISTANKTNESQKGYRYVPKQLRQVKSTITNENVQNDQLSSLLVNDDDNGSARMFSSSSAVGNGNSHNSAMMMDSNVLRLIRRYDPIAASAIGIRGRRSLESSRRGLHEDNGKIKSSLTSSVSSASCSFLPQRTPIFTSSHEDNYSVKQPLTPRLQHQQTIYEHDGSQSSSSLHRGNSVRPILKYTPPISRTNLNVQSKKTEPLTKALSIEIEPHVSPPSTTVSNENTISYQPLITTGTKRVCAAISKSEWDLRSQLDPFSNNVPSSPSTFPARPPSPHTIINQQQEKESYQALVDRNKCSIGTKTNNEEDKDISGIHECSSLNTTGSCIEKLKQIFNTKSSLDLTTSSTNKQSRLDDSIETNLNRHLNTTGTNKNETDLPSVTSPIVQKKSNKNSIESQTHTISSDSLTKPATINQEGAPTSSPLLKRPILKSQKAFDSADSLNRSNSSSLMPSSELSYDAYRFRRLNEHDQMTRTRLRNVAKVEPYSINTNMVRPLYQSSSSKSMATTIIAPSQSRTALNSMGNTSTNSSTSSAASLSGTIRHPNVRDSDFLVPNPAYSTPPPPQLPHTCQPPSTSSSLATPPSTSMLLSEALSHGSPRRLPNTSNTSLYNAHYNSLASSRNNSKQRYQSSTQPDLYSGKHIYSPSMCPNELGTTTVNKSNNCEAFDNYTPLTSYHYRPREHASSTTAINSSLTNVHHQSQGLICVPQIEKPQHERLNNEQQQQQPRRRFQRRKQMKRSKSADLYQEPTSISSKSQNNDNSYFFPSTTNNESNRYHHQQQQSRSRDLIGGGGGGDGNLSPSSSSSSLSTANIERVNRAALLRYKSLDSMTFNNRTANLHGKNNNRRHLSKPINADFDSDDSICGIPKPRKTNERLCSGSKDALKSEKILLGSLPPGKDRSISAQTISVHDIVNSVTSTGITNSIRKDEITIDQIDLLVETSPSIPLSSVTTTTTTTTAAAAAATTTTTNIKNERLNIMEREQQSGSSFPESQFYARTSITPITKRYDFIYQKSDETYSAPIIEDTFHDAIDDLHINKDQIIDVRDMPTKIYTNWNPSYEEEYIKYPMHNQELLIVEPTDVYIQKHCPLETKRTTTKISPNTIAPVAFQSPQSFYVENEFRNEKLIKPSLTRPLKSSIEKTQHEFNDNNDPSTSNTKRSVHLPIDKHRSLSEIVRKRNSKYKVEDYKRSFQKFHTFDEQESEYQRPLTSSKSEHALSSHQTSISSASPNEIKRLTKTKSVDLRCEYNKKTEISMEKSEPNTSSNDLEQNTSNENSELKEKMNVAAARNLFETFSNDVQIGQRLTRSKSFKQENSSFLYNEIKSPPLTKPYSSERQRSKTEKIVLIPTEIDETSVEHSGDSFGDDTSKLTFKEKMLLFNKSKNSGLALSSSLKANRNRLTQPITAEEVHAVKDLSAEPSPTSSSKQLSTTITTPPIVNEKALLHDNSLSLSLNSLSEDSFLPIILTLETNILQENRFDDEHVKHLSMHNTDDTTMLSTEEAENMIPVSKRLEQLKTHGENEWKKRVKSTNDANEFTVEGKLRQAGKVSTLTEEEKPMPTAARRGPTLKYNAKKTNNDQKQRAKTVDVVRLKTDSIVKNKDTIGISSSNNKSNEITSKKSTNNNNVISILKSERVSVLKPDDHLDDFFADTRKNLINESTVQLNTDDLNHIAENTVRLQSQPTRVRPPRRQQQGNKNPLRQIQATIPTTDEYTEVHTNLSEQEVRRLKRAQIAENAGLAQEALAALAATENFAEINLRKIDRSALATFGFEPYKDLMLILIKGRRHCSLRLVSPSYESMNEGDCYLLITPSKVFAWLGRYANALEKAKTMDIIDFLKQHRDFGLRSEVKYFILDHANDDTENDIHAEFSDILRTHHSEFKTIDHSIDDDFYEANIMELNRVYRLDNDMLLPLDDFCFRSLSVKILDSNDVFVFDFGSELYVWNGKHADKNKRNMGLQLAQQIWNDSYDFSECLINPFDPLDEKTDVTTQKGAKRPAWCIFGKQNQNVETLLFKGKFYDWPGDLKELKPINDAANSVNRIPSARRPPSIVEMLKPADVNKMLIKQDIPVNMILEQASLGRGKHWYDPIELRGHDIQTISLNVWHVSENERYEVSKSSYGQFHSDDVYIIRWRYKLVASGFHSITTGKASVRKTDTGRDRVAYLIWQGVNASPNEKGISALMTVFLDEEKGPHIHVIQEREEATFIQLFDGTFTIHMGKRNQSKERKSHWRLYVFLGEIEVENHWWELPIDSTNLRSRTSFLFIDNVKNIMLLWHGCGTTDEQRFLANKSAMKLRERRPEEFHFNCEREDIEFCEIQEGDEIDLFWTAINERTQQRKYHSLLNARSNQKLTATMRIFHLSSLHGPFVAQELLYPLRSPDHIAAFPFTQADLYELHQPALCLIDTDKELYIWQGWNDLSDDELDIQLNNANLQAGCPRDMRFTAERRCAFRTAVEYCKAKPGSTTVDLTCSIVYAGLEPIDFINLFPKWTVNMKARQQNQLDGKNLNQKDSVSDILQHLCREQYTLEELRTRPLPEGVDPSKIEFYLSDDDFEKEFHMTKDEFYALPYWKQTNIKKPLGFF</sequence>
<accession>A0A816P5X7</accession>
<feature type="region of interest" description="Disordered" evidence="2">
    <location>
        <begin position="1385"/>
        <end position="1407"/>
    </location>
</feature>
<dbReference type="Gene3D" id="3.40.20.10">
    <property type="entry name" value="Severin"/>
    <property type="match status" value="5"/>
</dbReference>
<dbReference type="Proteomes" id="UP000663856">
    <property type="component" value="Unassembled WGS sequence"/>
</dbReference>
<dbReference type="PROSITE" id="PS51089">
    <property type="entry name" value="HP"/>
    <property type="match status" value="1"/>
</dbReference>
<dbReference type="GO" id="GO:0051016">
    <property type="term" value="P:barbed-end actin filament capping"/>
    <property type="evidence" value="ECO:0007669"/>
    <property type="project" value="TreeGrafter"/>
</dbReference>
<feature type="region of interest" description="Disordered" evidence="2">
    <location>
        <begin position="587"/>
        <end position="668"/>
    </location>
</feature>
<dbReference type="GO" id="GO:0051015">
    <property type="term" value="F:actin filament binding"/>
    <property type="evidence" value="ECO:0007669"/>
    <property type="project" value="InterPro"/>
</dbReference>
<feature type="compositionally biased region" description="Polar residues" evidence="2">
    <location>
        <begin position="1460"/>
        <end position="1471"/>
    </location>
</feature>
<dbReference type="Pfam" id="PF00626">
    <property type="entry name" value="Gelsolin"/>
    <property type="match status" value="1"/>
</dbReference>
<dbReference type="SMART" id="SM00153">
    <property type="entry name" value="VHP"/>
    <property type="match status" value="1"/>
</dbReference>
<dbReference type="InterPro" id="IPR036886">
    <property type="entry name" value="Villin_headpiece_dom_sf"/>
</dbReference>
<dbReference type="EMBL" id="CAJNRF010002912">
    <property type="protein sequence ID" value="CAF2044464.1"/>
    <property type="molecule type" value="Genomic_DNA"/>
</dbReference>
<dbReference type="Gene3D" id="1.10.950.10">
    <property type="entry name" value="Villin headpiece domain"/>
    <property type="match status" value="1"/>
</dbReference>
<feature type="compositionally biased region" description="Polar residues" evidence="2">
    <location>
        <begin position="1502"/>
        <end position="1517"/>
    </location>
</feature>
<protein>
    <recommendedName>
        <fullName evidence="3">HP domain-containing protein</fullName>
    </recommendedName>
</protein>
<evidence type="ECO:0000313" key="4">
    <source>
        <dbReference type="EMBL" id="CAF2044464.1"/>
    </source>
</evidence>
<comment type="similarity">
    <text evidence="1">Belongs to the villin/gelsolin family.</text>
</comment>
<evidence type="ECO:0000256" key="2">
    <source>
        <dbReference type="SAM" id="MobiDB-lite"/>
    </source>
</evidence>
<feature type="region of interest" description="Disordered" evidence="2">
    <location>
        <begin position="1493"/>
        <end position="1518"/>
    </location>
</feature>
<feature type="compositionally biased region" description="Polar residues" evidence="2">
    <location>
        <begin position="991"/>
        <end position="1016"/>
    </location>
</feature>
<feature type="region of interest" description="Disordered" evidence="2">
    <location>
        <begin position="1920"/>
        <end position="1939"/>
    </location>
</feature>
<feature type="compositionally biased region" description="Low complexity" evidence="2">
    <location>
        <begin position="1041"/>
        <end position="1052"/>
    </location>
</feature>
<dbReference type="Pfam" id="PF02209">
    <property type="entry name" value="VHP"/>
    <property type="match status" value="1"/>
</dbReference>
<comment type="caution">
    <text evidence="4">The sequence shown here is derived from an EMBL/GenBank/DDBJ whole genome shotgun (WGS) entry which is preliminary data.</text>
</comment>
<dbReference type="SUPFAM" id="SSF55753">
    <property type="entry name" value="Actin depolymerizing proteins"/>
    <property type="match status" value="5"/>
</dbReference>
<reference evidence="4" key="1">
    <citation type="submission" date="2021-02" db="EMBL/GenBank/DDBJ databases">
        <authorList>
            <person name="Nowell W R."/>
        </authorList>
    </citation>
    <scope>NUCLEOTIDE SEQUENCE</scope>
</reference>
<dbReference type="SUPFAM" id="SSF47050">
    <property type="entry name" value="VHP, Villin headpiece domain"/>
    <property type="match status" value="1"/>
</dbReference>
<feature type="compositionally biased region" description="Basic residues" evidence="2">
    <location>
        <begin position="970"/>
        <end position="983"/>
    </location>
</feature>
<feature type="region of interest" description="Disordered" evidence="2">
    <location>
        <begin position="231"/>
        <end position="258"/>
    </location>
</feature>
<dbReference type="GO" id="GO:0008154">
    <property type="term" value="P:actin polymerization or depolymerization"/>
    <property type="evidence" value="ECO:0007669"/>
    <property type="project" value="TreeGrafter"/>
</dbReference>
<dbReference type="GO" id="GO:0005737">
    <property type="term" value="C:cytoplasm"/>
    <property type="evidence" value="ECO:0007669"/>
    <property type="project" value="TreeGrafter"/>
</dbReference>